<keyword evidence="4" id="KW-1185">Reference proteome</keyword>
<evidence type="ECO:0000313" key="2">
    <source>
        <dbReference type="EMBL" id="CAI3540459.1"/>
    </source>
</evidence>
<dbReference type="Gene3D" id="3.20.20.190">
    <property type="entry name" value="Phosphatidylinositol (PI) phosphodiesterase"/>
    <property type="match status" value="1"/>
</dbReference>
<keyword evidence="2" id="KW-0378">Hydrolase</keyword>
<dbReference type="GO" id="GO:0008889">
    <property type="term" value="F:glycerophosphodiester phosphodiesterase activity"/>
    <property type="evidence" value="ECO:0007669"/>
    <property type="project" value="UniProtKB-EC"/>
</dbReference>
<dbReference type="Pfam" id="PF03009">
    <property type="entry name" value="GDPD"/>
    <property type="match status" value="1"/>
</dbReference>
<dbReference type="OrthoDB" id="384721at2"/>
<dbReference type="PANTHER" id="PTHR46211">
    <property type="entry name" value="GLYCEROPHOSPHORYL DIESTER PHOSPHODIESTERASE"/>
    <property type="match status" value="1"/>
</dbReference>
<gene>
    <name evidence="2" type="ORF">CNEO2_110021</name>
    <name evidence="3" type="ORF">CQ394_15285</name>
</gene>
<reference evidence="2" key="2">
    <citation type="submission" date="2022-10" db="EMBL/GenBank/DDBJ databases">
        <authorList>
            <person name="Aires J."/>
            <person name="Mesa V."/>
        </authorList>
    </citation>
    <scope>NUCLEOTIDE SEQUENCE</scope>
    <source>
        <strain evidence="2">Clostridium neonatale JD116</strain>
    </source>
</reference>
<dbReference type="InterPro" id="IPR030395">
    <property type="entry name" value="GP_PDE_dom"/>
</dbReference>
<proteinExistence type="predicted"/>
<organism evidence="3 4">
    <name type="scientific">Clostridium neonatale</name>
    <dbReference type="NCBI Taxonomy" id="137838"/>
    <lineage>
        <taxon>Bacteria</taxon>
        <taxon>Bacillati</taxon>
        <taxon>Bacillota</taxon>
        <taxon>Clostridia</taxon>
        <taxon>Eubacteriales</taxon>
        <taxon>Clostridiaceae</taxon>
        <taxon>Clostridium</taxon>
    </lineage>
</organism>
<dbReference type="EC" id="3.1.4.46" evidence="2"/>
<dbReference type="STRING" id="137838.GCA_001458595_01291"/>
<dbReference type="AlphaFoldDB" id="A0A2A7MFA0"/>
<protein>
    <submittedName>
        <fullName evidence="3">Glycerophosphodiester phosphodiesterase</fullName>
    </submittedName>
    <submittedName>
        <fullName evidence="2">Glycerophosphoryl diester phosphodiesterase</fullName>
        <ecNumber evidence="2">3.1.4.46</ecNumber>
    </submittedName>
</protein>
<dbReference type="SUPFAM" id="SSF51695">
    <property type="entry name" value="PLC-like phosphodiesterases"/>
    <property type="match status" value="1"/>
</dbReference>
<sequence>MNNTKVWAHRGASAYAPENTLEAFKLAVDIGSDGIELDVQLSKDGELVVIHDEEIDRTSNGKGFVKDYTLKELKKFNFNHSNSKYHKVNIPTLKEVFELLKSTEMDINVELKTGVFFYEGIEEKVLSLAKEMKMEERIIYSSFNHYSVMKVKELDENAKIGLLYCDGWIDVIDYAKKLKVDALHPWNCNLKYDNLIEKCKEENIKLHVWTVNDEREMKYLNKNNIDAIITNYPDKARRIIGNE</sequence>
<dbReference type="GO" id="GO:0006629">
    <property type="term" value="P:lipid metabolic process"/>
    <property type="evidence" value="ECO:0007669"/>
    <property type="project" value="InterPro"/>
</dbReference>
<feature type="domain" description="GP-PDE" evidence="1">
    <location>
        <begin position="4"/>
        <end position="240"/>
    </location>
</feature>
<evidence type="ECO:0000313" key="3">
    <source>
        <dbReference type="EMBL" id="PEG30001.1"/>
    </source>
</evidence>
<evidence type="ECO:0000259" key="1">
    <source>
        <dbReference type="PROSITE" id="PS51704"/>
    </source>
</evidence>
<comment type="caution">
    <text evidence="3">The sequence shown here is derived from an EMBL/GenBank/DDBJ whole genome shotgun (WGS) entry which is preliminary data.</text>
</comment>
<dbReference type="InterPro" id="IPR017946">
    <property type="entry name" value="PLC-like_Pdiesterase_TIM-brl"/>
</dbReference>
<reference evidence="3 4" key="1">
    <citation type="submission" date="2017-10" db="EMBL/GenBank/DDBJ databases">
        <title>Effective Description of Clostridium neonatale sp. nov. linked to necrotizing enterocolitis in neonates and a clarification of species assignable to the genus Clostridium (Prazmowski 1880) emend. Lawson and Rainey 2016.</title>
        <authorList>
            <person name="Bernard K."/>
            <person name="Burdz T."/>
            <person name="Wiebe D."/>
            <person name="Balcewich B."/>
            <person name="Alfa M."/>
            <person name="Bernier A.-M."/>
        </authorList>
    </citation>
    <scope>NUCLEOTIDE SEQUENCE [LARGE SCALE GENOMIC DNA]</scope>
    <source>
        <strain evidence="3 4">LCDC99A005</strain>
    </source>
</reference>
<dbReference type="GeneID" id="68876311"/>
<dbReference type="Proteomes" id="UP000220840">
    <property type="component" value="Unassembled WGS sequence"/>
</dbReference>
<evidence type="ECO:0000313" key="4">
    <source>
        <dbReference type="Proteomes" id="UP000220840"/>
    </source>
</evidence>
<dbReference type="PROSITE" id="PS51704">
    <property type="entry name" value="GP_PDE"/>
    <property type="match status" value="1"/>
</dbReference>
<dbReference type="PANTHER" id="PTHR46211:SF1">
    <property type="entry name" value="GLYCEROPHOSPHODIESTER PHOSPHODIESTERASE, CYTOPLASMIC"/>
    <property type="match status" value="1"/>
</dbReference>
<dbReference type="CDD" id="cd08563">
    <property type="entry name" value="GDPD_TtGDE_like"/>
    <property type="match status" value="1"/>
</dbReference>
<dbReference type="RefSeq" id="WP_058294168.1">
    <property type="nucleotide sequence ID" value="NZ_CAMRXC010000262.1"/>
</dbReference>
<accession>A0A2A7MFA0</accession>
<name>A0A2A7MFA0_9CLOT</name>
<dbReference type="EMBL" id="CAMTCP010000022">
    <property type="protein sequence ID" value="CAI3540459.1"/>
    <property type="molecule type" value="Genomic_DNA"/>
</dbReference>
<dbReference type="EMBL" id="PDCJ01000002">
    <property type="protein sequence ID" value="PEG30001.1"/>
    <property type="molecule type" value="Genomic_DNA"/>
</dbReference>
<dbReference type="Proteomes" id="UP001189143">
    <property type="component" value="Unassembled WGS sequence"/>
</dbReference>